<protein>
    <submittedName>
        <fullName evidence="1">Uncharacterized protein</fullName>
    </submittedName>
</protein>
<reference evidence="1" key="1">
    <citation type="submission" date="2020-04" db="EMBL/GenBank/DDBJ databases">
        <authorList>
            <person name="Zhang T."/>
        </authorList>
    </citation>
    <scope>NUCLEOTIDE SEQUENCE</scope>
    <source>
        <strain evidence="1">HKST-UBA12</strain>
    </source>
</reference>
<feature type="non-terminal residue" evidence="1">
    <location>
        <position position="169"/>
    </location>
</feature>
<name>A0A955I6Y0_9BACT</name>
<accession>A0A955I6Y0</accession>
<organism evidence="1 2">
    <name type="scientific">Candidatus Dojkabacteria bacterium</name>
    <dbReference type="NCBI Taxonomy" id="2099670"/>
    <lineage>
        <taxon>Bacteria</taxon>
        <taxon>Candidatus Dojkabacteria</taxon>
    </lineage>
</organism>
<sequence>MSSVKSIKDILTSGDFLQSREKAQKYVKHEFQDYAYRLAADMGDLHHRAIYMKLAKTVDRVTLEQAAAFAKDYTKEVNKGKIFMWKLAELRAAAQFKRDLQNHDYEFVMQRTGELYSELASALAKKQHSALSTQLPCLQKLVQLLNPDVNTKRQQKVLALGSGGGSEAG</sequence>
<dbReference type="EMBL" id="JAGQLI010000036">
    <property type="protein sequence ID" value="MCA9378924.1"/>
    <property type="molecule type" value="Genomic_DNA"/>
</dbReference>
<evidence type="ECO:0000313" key="1">
    <source>
        <dbReference type="EMBL" id="MCA9378924.1"/>
    </source>
</evidence>
<comment type="caution">
    <text evidence="1">The sequence shown here is derived from an EMBL/GenBank/DDBJ whole genome shotgun (WGS) entry which is preliminary data.</text>
</comment>
<proteinExistence type="predicted"/>
<gene>
    <name evidence="1" type="ORF">KC640_00710</name>
</gene>
<reference evidence="1" key="2">
    <citation type="journal article" date="2021" name="Microbiome">
        <title>Successional dynamics and alternative stable states in a saline activated sludge microbial community over 9 years.</title>
        <authorList>
            <person name="Wang Y."/>
            <person name="Ye J."/>
            <person name="Ju F."/>
            <person name="Liu L."/>
            <person name="Boyd J.A."/>
            <person name="Deng Y."/>
            <person name="Parks D.H."/>
            <person name="Jiang X."/>
            <person name="Yin X."/>
            <person name="Woodcroft B.J."/>
            <person name="Tyson G.W."/>
            <person name="Hugenholtz P."/>
            <person name="Polz M.F."/>
            <person name="Zhang T."/>
        </authorList>
    </citation>
    <scope>NUCLEOTIDE SEQUENCE</scope>
    <source>
        <strain evidence="1">HKST-UBA12</strain>
    </source>
</reference>
<dbReference type="AlphaFoldDB" id="A0A955I6Y0"/>
<evidence type="ECO:0000313" key="2">
    <source>
        <dbReference type="Proteomes" id="UP000760819"/>
    </source>
</evidence>
<dbReference type="Proteomes" id="UP000760819">
    <property type="component" value="Unassembled WGS sequence"/>
</dbReference>